<name>A0A2M9XJH7_9LEPT</name>
<dbReference type="AlphaFoldDB" id="A0A2M9XJH7"/>
<protein>
    <submittedName>
        <fullName evidence="1">AhpC/TSA family protein</fullName>
    </submittedName>
    <submittedName>
        <fullName evidence="2">Peroxiredoxin</fullName>
    </submittedName>
</protein>
<reference evidence="1 4" key="2">
    <citation type="submission" date="2018-11" db="EMBL/GenBank/DDBJ databases">
        <title>Complete genome sequence of Leptospira kmetyi isolate LS 001/16 from soil sample associated with a leptospirosis patient in Kelantan.</title>
        <authorList>
            <person name="Muhammad Yusoff F."/>
            <person name="Muhammad Yusoff S."/>
            <person name="Ahmad M.N."/>
            <person name="Yusof N.Y."/>
            <person name="Aziah I."/>
        </authorList>
    </citation>
    <scope>NUCLEOTIDE SEQUENCE [LARGE SCALE GENOMIC DNA]</scope>
    <source>
        <strain evidence="1 4">LS 001/16</strain>
    </source>
</reference>
<dbReference type="EMBL" id="CP033614">
    <property type="protein sequence ID" value="AYV54912.1"/>
    <property type="molecule type" value="Genomic_DNA"/>
</dbReference>
<accession>A0A2M9XJH7</accession>
<dbReference type="InterPro" id="IPR032801">
    <property type="entry name" value="PXL2A/B/C"/>
</dbReference>
<evidence type="ECO:0000313" key="2">
    <source>
        <dbReference type="EMBL" id="PJZ29567.1"/>
    </source>
</evidence>
<dbReference type="Pfam" id="PF13911">
    <property type="entry name" value="AhpC-TSA_2"/>
    <property type="match status" value="1"/>
</dbReference>
<reference evidence="2 3" key="1">
    <citation type="submission" date="2017-07" db="EMBL/GenBank/DDBJ databases">
        <title>Leptospira spp. isolated from tropical soils.</title>
        <authorList>
            <person name="Thibeaux R."/>
            <person name="Iraola G."/>
            <person name="Ferres I."/>
            <person name="Bierque E."/>
            <person name="Girault D."/>
            <person name="Soupe-Gilbert M.-E."/>
            <person name="Picardeau M."/>
            <person name="Goarant C."/>
        </authorList>
    </citation>
    <scope>NUCLEOTIDE SEQUENCE [LARGE SCALE GENOMIC DNA]</scope>
    <source>
        <strain evidence="2 3">JW2-C-B1</strain>
    </source>
</reference>
<evidence type="ECO:0000313" key="1">
    <source>
        <dbReference type="EMBL" id="AYV54912.1"/>
    </source>
</evidence>
<proteinExistence type="predicted"/>
<dbReference type="EMBL" id="NPDP01000020">
    <property type="protein sequence ID" value="PJZ29567.1"/>
    <property type="molecule type" value="Genomic_DNA"/>
</dbReference>
<dbReference type="Proteomes" id="UP000231919">
    <property type="component" value="Unassembled WGS sequence"/>
</dbReference>
<dbReference type="KEGG" id="lkm:EFP84_04885"/>
<sequence>MEFLPESFSTREATGIHLRSKTILPCLPPRLSLLVFLRHSGCIFSREAISDLREISEICLSFPPVLFFFPGTPNDCEKFFEGVWEDASVVADPKTEFYRDLNLDTANLVQLAGPEVLIGTARATLKGHFYGIPGRNPLQMPGAFLVVRDRIVWEHRYRHIGDHPDWKNLPGVTLLPGAEFGPDVMPA</sequence>
<dbReference type="NCBIfam" id="NF040769">
    <property type="entry name" value="SelL_rel_redox"/>
    <property type="match status" value="1"/>
</dbReference>
<keyword evidence="3" id="KW-1185">Reference proteome</keyword>
<organism evidence="1 4">
    <name type="scientific">Leptospira kmetyi</name>
    <dbReference type="NCBI Taxonomy" id="408139"/>
    <lineage>
        <taxon>Bacteria</taxon>
        <taxon>Pseudomonadati</taxon>
        <taxon>Spirochaetota</taxon>
        <taxon>Spirochaetia</taxon>
        <taxon>Leptospirales</taxon>
        <taxon>Leptospiraceae</taxon>
        <taxon>Leptospira</taxon>
    </lineage>
</organism>
<dbReference type="Proteomes" id="UP000276407">
    <property type="component" value="Chromosome 1"/>
</dbReference>
<evidence type="ECO:0000313" key="3">
    <source>
        <dbReference type="Proteomes" id="UP000231919"/>
    </source>
</evidence>
<dbReference type="RefSeq" id="WP_020986869.1">
    <property type="nucleotide sequence ID" value="NZ_CP033614.1"/>
</dbReference>
<evidence type="ECO:0000313" key="4">
    <source>
        <dbReference type="Proteomes" id="UP000276407"/>
    </source>
</evidence>
<gene>
    <name evidence="2" type="ORF">CH378_12240</name>
    <name evidence="1" type="ORF">EFP84_04885</name>
</gene>
<dbReference type="OrthoDB" id="337765at2"/>